<sequence>MRAVVCCDYSYTARTERNGDREGGGGCFEMGYTVDRHRGNALPKKDLEKGAEELRKFKRKVDAILRDLEDSPAATKAVAWQEITRTSLSGLGVDFKEADSLYKAYTMVHTELLTLSRTVGEQIEAIGIAVHAADIGFDNLEVDQQRRFWEIQSRAQELERQREVERQRAEQKDGHGKPEHDEPKHNKKTSVNF</sequence>
<dbReference type="AlphaFoldDB" id="A0A4Y3R835"/>
<reference evidence="2 3" key="1">
    <citation type="submission" date="2019-06" db="EMBL/GenBank/DDBJ databases">
        <title>Whole genome shotgun sequence of Streptomyces cacaoi subsp. cacaoi NBRC 12748.</title>
        <authorList>
            <person name="Hosoyama A."/>
            <person name="Uohara A."/>
            <person name="Ohji S."/>
            <person name="Ichikawa N."/>
        </authorList>
    </citation>
    <scope>NUCLEOTIDE SEQUENCE [LARGE SCALE GENOMIC DNA]</scope>
    <source>
        <strain evidence="2 3">NBRC 12748</strain>
    </source>
</reference>
<evidence type="ECO:0000313" key="3">
    <source>
        <dbReference type="Proteomes" id="UP000319210"/>
    </source>
</evidence>
<gene>
    <name evidence="2" type="ORF">SCA03_64570</name>
</gene>
<organism evidence="2 3">
    <name type="scientific">Streptomyces cacaoi</name>
    <dbReference type="NCBI Taxonomy" id="1898"/>
    <lineage>
        <taxon>Bacteria</taxon>
        <taxon>Bacillati</taxon>
        <taxon>Actinomycetota</taxon>
        <taxon>Actinomycetes</taxon>
        <taxon>Kitasatosporales</taxon>
        <taxon>Streptomycetaceae</taxon>
        <taxon>Streptomyces</taxon>
    </lineage>
</organism>
<dbReference type="Proteomes" id="UP000319210">
    <property type="component" value="Unassembled WGS sequence"/>
</dbReference>
<feature type="region of interest" description="Disordered" evidence="1">
    <location>
        <begin position="157"/>
        <end position="193"/>
    </location>
</feature>
<comment type="caution">
    <text evidence="2">The sequence shown here is derived from an EMBL/GenBank/DDBJ whole genome shotgun (WGS) entry which is preliminary data.</text>
</comment>
<name>A0A4Y3R835_STRCI</name>
<evidence type="ECO:0000313" key="2">
    <source>
        <dbReference type="EMBL" id="GEB53906.1"/>
    </source>
</evidence>
<accession>A0A4Y3R835</accession>
<dbReference type="RefSeq" id="WP_174864518.1">
    <property type="nucleotide sequence ID" value="NZ_BJMM01000069.1"/>
</dbReference>
<dbReference type="EMBL" id="BJMM01000069">
    <property type="protein sequence ID" value="GEB53906.1"/>
    <property type="molecule type" value="Genomic_DNA"/>
</dbReference>
<feature type="compositionally biased region" description="Basic and acidic residues" evidence="1">
    <location>
        <begin position="157"/>
        <end position="184"/>
    </location>
</feature>
<protein>
    <submittedName>
        <fullName evidence="2">Uncharacterized protein</fullName>
    </submittedName>
</protein>
<proteinExistence type="predicted"/>
<evidence type="ECO:0000256" key="1">
    <source>
        <dbReference type="SAM" id="MobiDB-lite"/>
    </source>
</evidence>
<keyword evidence="3" id="KW-1185">Reference proteome</keyword>